<dbReference type="InterPro" id="IPR025857">
    <property type="entry name" value="MacB_PCD"/>
</dbReference>
<dbReference type="EMBL" id="CP007128">
    <property type="protein sequence ID" value="AHG88241.1"/>
    <property type="molecule type" value="Genomic_DNA"/>
</dbReference>
<dbReference type="InterPro" id="IPR003838">
    <property type="entry name" value="ABC3_permease_C"/>
</dbReference>
<evidence type="ECO:0000256" key="1">
    <source>
        <dbReference type="ARBA" id="ARBA00004651"/>
    </source>
</evidence>
<dbReference type="NCBIfam" id="TIGR03434">
    <property type="entry name" value="ADOP"/>
    <property type="match status" value="1"/>
</dbReference>
<protein>
    <submittedName>
        <fullName evidence="10">Permease</fullName>
    </submittedName>
</protein>
<feature type="transmembrane region" description="Helical" evidence="7">
    <location>
        <begin position="788"/>
        <end position="811"/>
    </location>
</feature>
<dbReference type="AlphaFoldDB" id="W0RBT7"/>
<evidence type="ECO:0000313" key="11">
    <source>
        <dbReference type="Proteomes" id="UP000019151"/>
    </source>
</evidence>
<organism evidence="10 11">
    <name type="scientific">Gemmatirosa kalamazoonensis</name>
    <dbReference type="NCBI Taxonomy" id="861299"/>
    <lineage>
        <taxon>Bacteria</taxon>
        <taxon>Pseudomonadati</taxon>
        <taxon>Gemmatimonadota</taxon>
        <taxon>Gemmatimonadia</taxon>
        <taxon>Gemmatimonadales</taxon>
        <taxon>Gemmatimonadaceae</taxon>
        <taxon>Gemmatirosa</taxon>
    </lineage>
</organism>
<evidence type="ECO:0000256" key="6">
    <source>
        <dbReference type="ARBA" id="ARBA00038076"/>
    </source>
</evidence>
<dbReference type="GO" id="GO:0005886">
    <property type="term" value="C:plasma membrane"/>
    <property type="evidence" value="ECO:0007669"/>
    <property type="project" value="UniProtKB-SubCell"/>
</dbReference>
<evidence type="ECO:0000256" key="4">
    <source>
        <dbReference type="ARBA" id="ARBA00022989"/>
    </source>
</evidence>
<dbReference type="InterPro" id="IPR050250">
    <property type="entry name" value="Macrolide_Exporter_MacB"/>
</dbReference>
<name>W0RBT7_9BACT</name>
<reference evidence="10 11" key="1">
    <citation type="journal article" date="2014" name="Genome Announc.">
        <title>Genome Sequence and Methylome of Soil Bacterium Gemmatirosa kalamazoonensis KBS708T, a Member of the Rarely Cultivated Gemmatimonadetes Phylum.</title>
        <authorList>
            <person name="Debruyn J.M."/>
            <person name="Radosevich M."/>
            <person name="Wommack K.E."/>
            <person name="Polson S.W."/>
            <person name="Hauser L.J."/>
            <person name="Fawaz M.N."/>
            <person name="Korlach J."/>
            <person name="Tsai Y.C."/>
        </authorList>
    </citation>
    <scope>NUCLEOTIDE SEQUENCE [LARGE SCALE GENOMIC DNA]</scope>
    <source>
        <strain evidence="10 11">KBS708</strain>
    </source>
</reference>
<comment type="similarity">
    <text evidence="6">Belongs to the ABC-4 integral membrane protein family.</text>
</comment>
<feature type="transmembrane region" description="Helical" evidence="7">
    <location>
        <begin position="395"/>
        <end position="416"/>
    </location>
</feature>
<proteinExistence type="inferred from homology"/>
<evidence type="ECO:0000259" key="9">
    <source>
        <dbReference type="Pfam" id="PF12704"/>
    </source>
</evidence>
<keyword evidence="2" id="KW-1003">Cell membrane</keyword>
<dbReference type="HOGENOM" id="CLU_009433_0_0_0"/>
<dbReference type="OrthoDB" id="127451at2"/>
<keyword evidence="3 7" id="KW-0812">Transmembrane</keyword>
<dbReference type="GO" id="GO:0022857">
    <property type="term" value="F:transmembrane transporter activity"/>
    <property type="evidence" value="ECO:0007669"/>
    <property type="project" value="TreeGrafter"/>
</dbReference>
<sequence length="834" mass="88279">MVSLKYATRTLLKTPFVTAVAVLSLALGIGANAAIFSLFDQILLRPLPVPHPEQLVNLTAPGPKPGSQSCGQAGDCDAVFSYAMFRDLEKAQTGVSLAAHVRFGANLAYKGQTLNTRGMLVSGSYFPVLGLSPALGRLLGPGDDQAVGANFVTVLSYQYWDTKLGHDPGVLNQAIVINGRPMTIVGVAPQGFSGTTLGIEPNVYVPISMREQIVPGWKGLDNRQSYWAYLFGRLKPGVSLAQAKRGLNAAYRPVINEVEAPLQKGMSEPTMKQFRAKQVGVEPGERGQSSIHREASTPLMLLFAITGIVLLIACANIANLLLARGANRAGEMAVKLSLGAGRAQLMGQLLVESMLLGIVGGVVSLVVARFTLVGIMGLLPPDALQTVHATLDPAVILFAGGVSIVTGVLFGMFPALHSTRPGLIGTIRSSAGQVAGGARSASRFRTSLVTAQIALSMTLLICAGLFIRSLVNVSRVDLGIKTERVVQFGISPELNGYSNARSAALFERLEQELSSIPGVNGVTGAMVPLIAGDNWGNDVSVEGFKKGPDTDANARFNQVGPGYFRTLGVPLLAGREFTQADIVGAPKVAIVNEAFAKKFGLGRQAVGRHMGTGGRDDQSKMEIEIVGLMHDAKYSSVKDDIPPLFFLPYKQDSTVGFMNFYVRTSLAPDQLLRTIPAVVKRLDPNLPLEDLKTLPQQVKENTFMDRMISILAVSFAVVATLLAAVGLYGVLAYTVAQRTREIGVRMALGADGRQVRAMVLRQVAWMTVLGGAVGVAAAIGLGQAAKSLLFGLAGWDPVAIGLAALVLAGVARGAGWVPALRASKVEPIRALRYE</sequence>
<accession>W0RBT7</accession>
<dbReference type="Proteomes" id="UP000019151">
    <property type="component" value="Chromosome"/>
</dbReference>
<dbReference type="KEGG" id="gba:J421_0704"/>
<feature type="domain" description="MacB-like periplasmic core" evidence="9">
    <location>
        <begin position="451"/>
        <end position="652"/>
    </location>
</feature>
<dbReference type="PANTHER" id="PTHR30572">
    <property type="entry name" value="MEMBRANE COMPONENT OF TRANSPORTER-RELATED"/>
    <property type="match status" value="1"/>
</dbReference>
<evidence type="ECO:0000256" key="5">
    <source>
        <dbReference type="ARBA" id="ARBA00023136"/>
    </source>
</evidence>
<dbReference type="PANTHER" id="PTHR30572:SF4">
    <property type="entry name" value="ABC TRANSPORTER PERMEASE YTRF"/>
    <property type="match status" value="1"/>
</dbReference>
<keyword evidence="11" id="KW-1185">Reference proteome</keyword>
<keyword evidence="5 7" id="KW-0472">Membrane</keyword>
<dbReference type="Pfam" id="PF12704">
    <property type="entry name" value="MacB_PCD"/>
    <property type="match status" value="2"/>
</dbReference>
<evidence type="ECO:0000313" key="10">
    <source>
        <dbReference type="EMBL" id="AHG88241.1"/>
    </source>
</evidence>
<evidence type="ECO:0000256" key="7">
    <source>
        <dbReference type="SAM" id="Phobius"/>
    </source>
</evidence>
<dbReference type="RefSeq" id="WP_025409786.1">
    <property type="nucleotide sequence ID" value="NZ_CP007128.1"/>
</dbReference>
<evidence type="ECO:0000259" key="8">
    <source>
        <dbReference type="Pfam" id="PF02687"/>
    </source>
</evidence>
<evidence type="ECO:0000256" key="3">
    <source>
        <dbReference type="ARBA" id="ARBA00022692"/>
    </source>
</evidence>
<evidence type="ECO:0000256" key="2">
    <source>
        <dbReference type="ARBA" id="ARBA00022475"/>
    </source>
</evidence>
<feature type="transmembrane region" description="Helical" evidence="7">
    <location>
        <begin position="763"/>
        <end position="782"/>
    </location>
</feature>
<dbReference type="Pfam" id="PF02687">
    <property type="entry name" value="FtsX"/>
    <property type="match status" value="2"/>
</dbReference>
<dbReference type="InParanoid" id="W0RBT7"/>
<dbReference type="InterPro" id="IPR017800">
    <property type="entry name" value="ADOP"/>
</dbReference>
<feature type="transmembrane region" description="Helical" evidence="7">
    <location>
        <begin position="299"/>
        <end position="322"/>
    </location>
</feature>
<feature type="domain" description="MacB-like periplasmic core" evidence="9">
    <location>
        <begin position="18"/>
        <end position="249"/>
    </location>
</feature>
<comment type="subcellular location">
    <subcellularLocation>
        <location evidence="1">Cell membrane</location>
        <topology evidence="1">Multi-pass membrane protein</topology>
    </subcellularLocation>
</comment>
<dbReference type="STRING" id="861299.J421_0704"/>
<feature type="transmembrane region" description="Helical" evidence="7">
    <location>
        <begin position="707"/>
        <end position="736"/>
    </location>
</feature>
<feature type="transmembrane region" description="Helical" evidence="7">
    <location>
        <begin position="448"/>
        <end position="467"/>
    </location>
</feature>
<dbReference type="eggNOG" id="COG0577">
    <property type="taxonomic scope" value="Bacteria"/>
</dbReference>
<feature type="domain" description="ABC3 transporter permease C-terminal" evidence="8">
    <location>
        <begin position="714"/>
        <end position="827"/>
    </location>
</feature>
<feature type="domain" description="ABC3 transporter permease C-terminal" evidence="8">
    <location>
        <begin position="304"/>
        <end position="420"/>
    </location>
</feature>
<feature type="transmembrane region" description="Helical" evidence="7">
    <location>
        <begin position="354"/>
        <end position="375"/>
    </location>
</feature>
<gene>
    <name evidence="10" type="ORF">J421_0704</name>
</gene>
<keyword evidence="4 7" id="KW-1133">Transmembrane helix</keyword>